<evidence type="ECO:0000313" key="2">
    <source>
        <dbReference type="EMBL" id="TKC89425.1"/>
    </source>
</evidence>
<protein>
    <submittedName>
        <fullName evidence="2">Uncharacterized protein</fullName>
    </submittedName>
</protein>
<dbReference type="Proteomes" id="UP000305539">
    <property type="component" value="Unassembled WGS sequence"/>
</dbReference>
<proteinExistence type="predicted"/>
<accession>A0A4U1I844</accession>
<name>A0A4U1I844_9BURK</name>
<evidence type="ECO:0000313" key="3">
    <source>
        <dbReference type="Proteomes" id="UP000305539"/>
    </source>
</evidence>
<feature type="region of interest" description="Disordered" evidence="1">
    <location>
        <begin position="144"/>
        <end position="195"/>
    </location>
</feature>
<dbReference type="EMBL" id="SWJE01000005">
    <property type="protein sequence ID" value="TKC89425.1"/>
    <property type="molecule type" value="Genomic_DNA"/>
</dbReference>
<dbReference type="RefSeq" id="WP_136894172.1">
    <property type="nucleotide sequence ID" value="NZ_SWJE01000005.1"/>
</dbReference>
<dbReference type="OrthoDB" id="9128315at2"/>
<feature type="compositionally biased region" description="Polar residues" evidence="1">
    <location>
        <begin position="177"/>
        <end position="187"/>
    </location>
</feature>
<keyword evidence="3" id="KW-1185">Reference proteome</keyword>
<comment type="caution">
    <text evidence="2">The sequence shown here is derived from an EMBL/GenBank/DDBJ whole genome shotgun (WGS) entry which is preliminary data.</text>
</comment>
<organism evidence="2 3">
    <name type="scientific">Trinickia terrae</name>
    <dbReference type="NCBI Taxonomy" id="2571161"/>
    <lineage>
        <taxon>Bacteria</taxon>
        <taxon>Pseudomonadati</taxon>
        <taxon>Pseudomonadota</taxon>
        <taxon>Betaproteobacteria</taxon>
        <taxon>Burkholderiales</taxon>
        <taxon>Burkholderiaceae</taxon>
        <taxon>Trinickia</taxon>
    </lineage>
</organism>
<dbReference type="AlphaFoldDB" id="A0A4U1I844"/>
<evidence type="ECO:0000256" key="1">
    <source>
        <dbReference type="SAM" id="MobiDB-lite"/>
    </source>
</evidence>
<gene>
    <name evidence="2" type="ORF">FAZ69_10815</name>
</gene>
<sequence length="265" mass="29636">MIYLGPYCDSDYENRKHTHLFWRSVQIPIYVSVRNPRMFDPARCYCFGTHRHFAEVSSGEVEDITRAMKVARMAFLRSSLSTSDTCFDHDVRALLARLDDHPPIWQMDTRQVAQAVLDAVKRGDLIFEPDHADLRACVKAIQESRKEREVPAAPPRQSDTPSPAQVLYGNAPRVPQNLDTPSYSPKTGTPLGDAQPFQYSESVPGGDVQDLAARSVSEADEAECFAQYERDLDLCNALGGPMGGARGSALCKQQAFQNYQQCRGY</sequence>
<reference evidence="2 3" key="1">
    <citation type="submission" date="2019-04" db="EMBL/GenBank/DDBJ databases">
        <title>Trinickia sp. 7GSK02, isolated from subtropical forest soil.</title>
        <authorList>
            <person name="Gao Z.-H."/>
            <person name="Qiu L.-H."/>
        </authorList>
    </citation>
    <scope>NUCLEOTIDE SEQUENCE [LARGE SCALE GENOMIC DNA]</scope>
    <source>
        <strain evidence="2 3">7GSK02</strain>
    </source>
</reference>